<name>A0A2N9X690_9NEIS</name>
<evidence type="ECO:0000313" key="2">
    <source>
        <dbReference type="Proteomes" id="UP000230202"/>
    </source>
</evidence>
<dbReference type="AlphaFoldDB" id="A0A2N9X690"/>
<dbReference type="Proteomes" id="UP000230202">
    <property type="component" value="Unassembled WGS sequence"/>
</dbReference>
<keyword evidence="2" id="KW-1185">Reference proteome</keyword>
<dbReference type="RefSeq" id="WP_100152573.1">
    <property type="nucleotide sequence ID" value="NZ_MEIL01000029.1"/>
</dbReference>
<protein>
    <submittedName>
        <fullName evidence="1">Uncharacterized protein</fullName>
    </submittedName>
</protein>
<dbReference type="EMBL" id="MEIL01000029">
    <property type="protein sequence ID" value="PIT38693.1"/>
    <property type="molecule type" value="Genomic_DNA"/>
</dbReference>
<evidence type="ECO:0000313" key="1">
    <source>
        <dbReference type="EMBL" id="PIT38693.1"/>
    </source>
</evidence>
<proteinExistence type="predicted"/>
<gene>
    <name evidence="1" type="ORF">BHC54_09265</name>
</gene>
<sequence>MAGLPFQEGVLAQTVNVSYLASQVITTGLASYVELDSVLGLEDVLNILEVFQVSEHNKMLVNKYGNEYS</sequence>
<reference evidence="1" key="1">
    <citation type="journal article" date="2017" name="MBio">
        <title>Type VI secretion-mediated competition in the bee gut microbiome.</title>
        <authorList>
            <person name="Steele M.I."/>
            <person name="Kwong W.K."/>
            <person name="Powell J.E."/>
            <person name="Whiteley M."/>
            <person name="Moran N.A."/>
        </authorList>
    </citation>
    <scope>NUCLEOTIDE SEQUENCE [LARGE SCALE GENOMIC DNA]</scope>
    <source>
        <strain evidence="1">WkB273</strain>
    </source>
</reference>
<accession>A0A2N9X690</accession>
<comment type="caution">
    <text evidence="1">The sequence shown here is derived from an EMBL/GenBank/DDBJ whole genome shotgun (WGS) entry which is preliminary data.</text>
</comment>
<organism evidence="1 2">
    <name type="scientific">Snodgrassella alvi</name>
    <dbReference type="NCBI Taxonomy" id="1196083"/>
    <lineage>
        <taxon>Bacteria</taxon>
        <taxon>Pseudomonadati</taxon>
        <taxon>Pseudomonadota</taxon>
        <taxon>Betaproteobacteria</taxon>
        <taxon>Neisseriales</taxon>
        <taxon>Neisseriaceae</taxon>
        <taxon>Snodgrassella</taxon>
    </lineage>
</organism>